<reference evidence="2" key="1">
    <citation type="submission" date="2021-01" db="EMBL/GenBank/DDBJ databases">
        <authorList>
            <person name="Kaushik A."/>
        </authorList>
    </citation>
    <scope>NUCLEOTIDE SEQUENCE</scope>
    <source>
        <strain evidence="2">AG3-1AP</strain>
    </source>
</reference>
<feature type="compositionally biased region" description="Polar residues" evidence="1">
    <location>
        <begin position="126"/>
        <end position="138"/>
    </location>
</feature>
<dbReference type="AlphaFoldDB" id="A0A8H3DJQ3"/>
<evidence type="ECO:0000313" key="3">
    <source>
        <dbReference type="Proteomes" id="UP000663831"/>
    </source>
</evidence>
<dbReference type="EMBL" id="CAJMWV010006986">
    <property type="protein sequence ID" value="CAE6526010.1"/>
    <property type="molecule type" value="Genomic_DNA"/>
</dbReference>
<feature type="non-terminal residue" evidence="2">
    <location>
        <position position="1"/>
    </location>
</feature>
<evidence type="ECO:0008006" key="4">
    <source>
        <dbReference type="Google" id="ProtNLM"/>
    </source>
</evidence>
<evidence type="ECO:0000313" key="2">
    <source>
        <dbReference type="EMBL" id="CAE6526010.1"/>
    </source>
</evidence>
<gene>
    <name evidence="2" type="ORF">RDB_LOCUS151356</name>
</gene>
<protein>
    <recommendedName>
        <fullName evidence="4">BRCT domain-containing protein</fullName>
    </recommendedName>
</protein>
<sequence length="306" mass="34611">HPEIGLFVKLALTFGHRANMFKGAAWFSPSVPQHVRRLWIQHGGKKAGRGKDGVRRRLWYCFLNGPQDPKLADVQSRGLVAYHALWISDSVKLGRTLSMEQYQLDEPLRPGLDIILPSPKRRSRSRTLNPSIYSSPNAIDSDREMSLDYSYKDADADADMSDHDTELDGVFPSPSPSRLLDFRTEHDSSSVLSWDVTPSLTFGFDEDEEESLRVEMLIDMEDVCEARDTLEWSAMIADASHQTPTPYNRIGPLELDVSLTMSQLSSLYPHVLEGSTLFIPNQEYQGRMFTVARRRKSINHSPNTAS</sequence>
<name>A0A8H3DJQ3_9AGAM</name>
<organism evidence="2 3">
    <name type="scientific">Rhizoctonia solani</name>
    <dbReference type="NCBI Taxonomy" id="456999"/>
    <lineage>
        <taxon>Eukaryota</taxon>
        <taxon>Fungi</taxon>
        <taxon>Dikarya</taxon>
        <taxon>Basidiomycota</taxon>
        <taxon>Agaricomycotina</taxon>
        <taxon>Agaricomycetes</taxon>
        <taxon>Cantharellales</taxon>
        <taxon>Ceratobasidiaceae</taxon>
        <taxon>Rhizoctonia</taxon>
    </lineage>
</organism>
<evidence type="ECO:0000256" key="1">
    <source>
        <dbReference type="SAM" id="MobiDB-lite"/>
    </source>
</evidence>
<proteinExistence type="predicted"/>
<dbReference type="Proteomes" id="UP000663831">
    <property type="component" value="Unassembled WGS sequence"/>
</dbReference>
<accession>A0A8H3DJQ3</accession>
<feature type="region of interest" description="Disordered" evidence="1">
    <location>
        <begin position="117"/>
        <end position="139"/>
    </location>
</feature>
<comment type="caution">
    <text evidence="2">The sequence shown here is derived from an EMBL/GenBank/DDBJ whole genome shotgun (WGS) entry which is preliminary data.</text>
</comment>